<evidence type="ECO:0000313" key="1">
    <source>
        <dbReference type="EMBL" id="MBB6069019.1"/>
    </source>
</evidence>
<evidence type="ECO:0000313" key="2">
    <source>
        <dbReference type="Proteomes" id="UP000582837"/>
    </source>
</evidence>
<proteinExistence type="predicted"/>
<reference evidence="1 2" key="1">
    <citation type="submission" date="2020-08" db="EMBL/GenBank/DDBJ databases">
        <title>Genomic Encyclopedia of Type Strains, Phase IV (KMG-IV): sequencing the most valuable type-strain genomes for metagenomic binning, comparative biology and taxonomic classification.</title>
        <authorList>
            <person name="Goeker M."/>
        </authorList>
    </citation>
    <scope>NUCLEOTIDE SEQUENCE [LARGE SCALE GENOMIC DNA]</scope>
    <source>
        <strain evidence="1 2">DSM 29007</strain>
    </source>
</reference>
<name>A0A841GRU8_9BACT</name>
<accession>A0A841GRU8</accession>
<organism evidence="1 2">
    <name type="scientific">Longimicrobium terrae</name>
    <dbReference type="NCBI Taxonomy" id="1639882"/>
    <lineage>
        <taxon>Bacteria</taxon>
        <taxon>Pseudomonadati</taxon>
        <taxon>Gemmatimonadota</taxon>
        <taxon>Longimicrobiia</taxon>
        <taxon>Longimicrobiales</taxon>
        <taxon>Longimicrobiaceae</taxon>
        <taxon>Longimicrobium</taxon>
    </lineage>
</organism>
<dbReference type="AlphaFoldDB" id="A0A841GRU8"/>
<sequence length="421" mass="48198">MLISLEELSIHARCAIYNDLSHMNPRYLTPQQYEPTFHDEEVLYHKKNLFLLSLYFDKIIICTDNVLAFTRYLSKDVVCSVVASPWFRDLVEQGIIVLAGWGSSFNTDMMRNQAEYSSIYRPDLKEKWYVDHLLSLSRIAGWVVREPSMGEHEHIGYLRPLVLRSEGPFEVDEISSLTDLIDRTQDSVGYVGTMELFPFIDKLHNPEKADSFFHSYYVSWHQYCAQHYAPMIPIHTSRIRLPLTTLSLAFNQQTTVTTLYSPDLFQRFLLRRFGPKMLSKILAVEVKQLTQIRNGDWGRFKERYHEYIAAASSVCWVALHPQAHELLTNNQVMDELITEIFKSAAKDTDISALGGVLDAVLSILGGVAVFGPVFQVFKEQINSRAGIVANAIVHRELEPFLKKLHSVLDKPRGDLLIPSTA</sequence>
<keyword evidence="2" id="KW-1185">Reference proteome</keyword>
<gene>
    <name evidence="1" type="ORF">HNQ61_000630</name>
</gene>
<dbReference type="RefSeq" id="WP_170031695.1">
    <property type="nucleotide sequence ID" value="NZ_JABDTL010000001.1"/>
</dbReference>
<comment type="caution">
    <text evidence="1">The sequence shown here is derived from an EMBL/GenBank/DDBJ whole genome shotgun (WGS) entry which is preliminary data.</text>
</comment>
<dbReference type="Proteomes" id="UP000582837">
    <property type="component" value="Unassembled WGS sequence"/>
</dbReference>
<dbReference type="EMBL" id="JACHIA010000001">
    <property type="protein sequence ID" value="MBB6069019.1"/>
    <property type="molecule type" value="Genomic_DNA"/>
</dbReference>
<protein>
    <submittedName>
        <fullName evidence="1">Uncharacterized protein</fullName>
    </submittedName>
</protein>